<dbReference type="PANTHER" id="PTHR46534">
    <property type="entry name" value="IGGFC_BINDING DOMAIN-CONTAINING PROTEIN"/>
    <property type="match status" value="1"/>
</dbReference>
<sequence>MLLSQTRLGKGDRNLGFSPNLICVVVKDILVYFATRRVLASGASSHCYRRERSDSKVDSDPRESNPRRKLAACQLTTSAQTIRPKDPAAIGCYIMMFPSSAALPFYCGLTVLLVCMMPWSAAGQTTENGLWDTKGTEFVLSFIQNLQRDGHRPRLHVTGSSPALASVVVDVPLVGFTEKLNVRFGEVATVELPRDGVEMLGSRKGRHAVHIQADNDIMVYGVFTERDSSDAYLGLPTDALGTEYLVPCNTITRNRPEEGFVHIPSEFGVVGVYDNTTVTIVPKQRVLFEDRTYFATETITTTLDRFETLQIQSSDDLTGSRIVSNKPVAVLSGNLFASVGHQESVRGSGTHIVEMIPPVHGWGREFALVALKGREQGDVFRVLAARDGTQVFTFSLILFKFCFHSFDYSKSKTVDQARADPFMMLVPAVSQFAANYSFLTVDFADLHMYGTYHLNIVVKTSEKEGLRLDDNPLDPDTQWFLIPDTQMSAARVDVRCGSHTLVHQSPTVTFGVSVYGYTDYDGYGYPGGLLLPAHATWRSSDELQGVGGTGQSEDVPDNPQHRENRGGNGKAASTNIPSKTVKWKDYAESKVLIVLFCCLLLGSIIAGVLYIKNQRKDDFPSTSMEGLELADSA</sequence>
<keyword evidence="4" id="KW-1185">Reference proteome</keyword>
<dbReference type="PANTHER" id="PTHR46534:SF1">
    <property type="entry name" value="IGGFC-BINDING PROTEIN N-TERMINAL DOMAIN-CONTAINING PROTEIN"/>
    <property type="match status" value="1"/>
</dbReference>
<dbReference type="AlphaFoldDB" id="A0A6P4XSL8"/>
<dbReference type="OrthoDB" id="5945029at2759"/>
<dbReference type="Pfam" id="PF17517">
    <property type="entry name" value="IgGFc_binding"/>
    <property type="match status" value="2"/>
</dbReference>
<dbReference type="RefSeq" id="XP_019615058.1">
    <property type="nucleotide sequence ID" value="XM_019759499.1"/>
</dbReference>
<dbReference type="GeneID" id="109462861"/>
<reference evidence="5" key="1">
    <citation type="submission" date="2025-08" db="UniProtKB">
        <authorList>
            <consortium name="RefSeq"/>
        </authorList>
    </citation>
    <scope>IDENTIFICATION</scope>
    <source>
        <tissue evidence="5">Gonad</tissue>
    </source>
</reference>
<keyword evidence="2" id="KW-0472">Membrane</keyword>
<proteinExistence type="predicted"/>
<evidence type="ECO:0000256" key="2">
    <source>
        <dbReference type="SAM" id="Phobius"/>
    </source>
</evidence>
<gene>
    <name evidence="5" type="primary">LOC109462861</name>
</gene>
<protein>
    <submittedName>
        <fullName evidence="5">IgGFc-binding protein-like</fullName>
    </submittedName>
</protein>
<feature type="domain" description="IgGFc-binding protein N-terminal" evidence="3">
    <location>
        <begin position="406"/>
        <end position="516"/>
    </location>
</feature>
<evidence type="ECO:0000256" key="1">
    <source>
        <dbReference type="SAM" id="MobiDB-lite"/>
    </source>
</evidence>
<evidence type="ECO:0000313" key="5">
    <source>
        <dbReference type="RefSeq" id="XP_019615058.1"/>
    </source>
</evidence>
<organism evidence="4 5">
    <name type="scientific">Branchiostoma belcheri</name>
    <name type="common">Amphioxus</name>
    <dbReference type="NCBI Taxonomy" id="7741"/>
    <lineage>
        <taxon>Eukaryota</taxon>
        <taxon>Metazoa</taxon>
        <taxon>Chordata</taxon>
        <taxon>Cephalochordata</taxon>
        <taxon>Leptocardii</taxon>
        <taxon>Amphioxiformes</taxon>
        <taxon>Branchiostomatidae</taxon>
        <taxon>Branchiostoma</taxon>
    </lineage>
</organism>
<evidence type="ECO:0000259" key="3">
    <source>
        <dbReference type="Pfam" id="PF17517"/>
    </source>
</evidence>
<evidence type="ECO:0000313" key="4">
    <source>
        <dbReference type="Proteomes" id="UP000515135"/>
    </source>
</evidence>
<keyword evidence="2" id="KW-0812">Transmembrane</keyword>
<feature type="region of interest" description="Disordered" evidence="1">
    <location>
        <begin position="542"/>
        <end position="574"/>
    </location>
</feature>
<dbReference type="Proteomes" id="UP000515135">
    <property type="component" value="Unplaced"/>
</dbReference>
<feature type="domain" description="IgGFc-binding protein N-terminal" evidence="3">
    <location>
        <begin position="230"/>
        <end position="392"/>
    </location>
</feature>
<accession>A0A6P4XSL8</accession>
<feature type="transmembrane region" description="Helical" evidence="2">
    <location>
        <begin position="591"/>
        <end position="611"/>
    </location>
</feature>
<dbReference type="InterPro" id="IPR035234">
    <property type="entry name" value="IgGFc-bd_N"/>
</dbReference>
<keyword evidence="2" id="KW-1133">Transmembrane helix</keyword>
<dbReference type="KEGG" id="bbel:109462861"/>
<name>A0A6P4XSL8_BRABE</name>